<evidence type="ECO:0000313" key="5">
    <source>
        <dbReference type="Proteomes" id="UP000245207"/>
    </source>
</evidence>
<evidence type="ECO:0000313" key="4">
    <source>
        <dbReference type="EMBL" id="PWA83015.1"/>
    </source>
</evidence>
<dbReference type="OrthoDB" id="1726611at2759"/>
<dbReference type="Proteomes" id="UP000245207">
    <property type="component" value="Unassembled WGS sequence"/>
</dbReference>
<evidence type="ECO:0000256" key="1">
    <source>
        <dbReference type="ARBA" id="ARBA00011073"/>
    </source>
</evidence>
<dbReference type="STRING" id="35608.A0A2U1PB84"/>
<dbReference type="Pfam" id="PF06280">
    <property type="entry name" value="fn3_5"/>
    <property type="match status" value="1"/>
</dbReference>
<protein>
    <submittedName>
        <fullName evidence="4">Subtilisin-like serine protease 3</fullName>
    </submittedName>
</protein>
<comment type="similarity">
    <text evidence="1">Belongs to the peptidase S8 family.</text>
</comment>
<accession>A0A2U1PB84</accession>
<keyword evidence="2" id="KW-0732">Signal</keyword>
<dbReference type="Gene3D" id="2.60.40.2310">
    <property type="match status" value="1"/>
</dbReference>
<dbReference type="GO" id="GO:0004252">
    <property type="term" value="F:serine-type endopeptidase activity"/>
    <property type="evidence" value="ECO:0007669"/>
    <property type="project" value="InterPro"/>
</dbReference>
<organism evidence="4 5">
    <name type="scientific">Artemisia annua</name>
    <name type="common">Sweet wormwood</name>
    <dbReference type="NCBI Taxonomy" id="35608"/>
    <lineage>
        <taxon>Eukaryota</taxon>
        <taxon>Viridiplantae</taxon>
        <taxon>Streptophyta</taxon>
        <taxon>Embryophyta</taxon>
        <taxon>Tracheophyta</taxon>
        <taxon>Spermatophyta</taxon>
        <taxon>Magnoliopsida</taxon>
        <taxon>eudicotyledons</taxon>
        <taxon>Gunneridae</taxon>
        <taxon>Pentapetalae</taxon>
        <taxon>asterids</taxon>
        <taxon>campanulids</taxon>
        <taxon>Asterales</taxon>
        <taxon>Asteraceae</taxon>
        <taxon>Asteroideae</taxon>
        <taxon>Anthemideae</taxon>
        <taxon>Artemisiinae</taxon>
        <taxon>Artemisia</taxon>
    </lineage>
</organism>
<keyword evidence="4" id="KW-0378">Hydrolase</keyword>
<keyword evidence="5" id="KW-1185">Reference proteome</keyword>
<gene>
    <name evidence="4" type="ORF">CTI12_AA173010</name>
</gene>
<name>A0A2U1PB84_ARTAN</name>
<evidence type="ECO:0000259" key="3">
    <source>
        <dbReference type="Pfam" id="PF06280"/>
    </source>
</evidence>
<dbReference type="GO" id="GO:0016020">
    <property type="term" value="C:membrane"/>
    <property type="evidence" value="ECO:0007669"/>
    <property type="project" value="InterPro"/>
</dbReference>
<feature type="domain" description="C5a peptidase/Subtilisin-like protease SBT2-like Fn3-like" evidence="3">
    <location>
        <begin position="6"/>
        <end position="94"/>
    </location>
</feature>
<reference evidence="4 5" key="1">
    <citation type="journal article" date="2018" name="Mol. Plant">
        <title>The genome of Artemisia annua provides insight into the evolution of Asteraceae family and artemisinin biosynthesis.</title>
        <authorList>
            <person name="Shen Q."/>
            <person name="Zhang L."/>
            <person name="Liao Z."/>
            <person name="Wang S."/>
            <person name="Yan T."/>
            <person name="Shi P."/>
            <person name="Liu M."/>
            <person name="Fu X."/>
            <person name="Pan Q."/>
            <person name="Wang Y."/>
            <person name="Lv Z."/>
            <person name="Lu X."/>
            <person name="Zhang F."/>
            <person name="Jiang W."/>
            <person name="Ma Y."/>
            <person name="Chen M."/>
            <person name="Hao X."/>
            <person name="Li L."/>
            <person name="Tang Y."/>
            <person name="Lv G."/>
            <person name="Zhou Y."/>
            <person name="Sun X."/>
            <person name="Brodelius P.E."/>
            <person name="Rose J.K.C."/>
            <person name="Tang K."/>
        </authorList>
    </citation>
    <scope>NUCLEOTIDE SEQUENCE [LARGE SCALE GENOMIC DNA]</scope>
    <source>
        <strain evidence="5">cv. Huhao1</strain>
        <tissue evidence="4">Leaf</tissue>
    </source>
</reference>
<dbReference type="EMBL" id="PKPP01001401">
    <property type="protein sequence ID" value="PWA83015.1"/>
    <property type="molecule type" value="Genomic_DNA"/>
</dbReference>
<keyword evidence="4" id="KW-0645">Protease</keyword>
<dbReference type="InterPro" id="IPR010435">
    <property type="entry name" value="C5a/SBT2-like_Fn3"/>
</dbReference>
<comment type="caution">
    <text evidence="4">The sequence shown here is derived from an EMBL/GenBank/DDBJ whole genome shotgun (WGS) entry which is preliminary data.</text>
</comment>
<proteinExistence type="inferred from homology"/>
<dbReference type="AlphaFoldDB" id="A0A2U1PB84"/>
<evidence type="ECO:0000256" key="2">
    <source>
        <dbReference type="ARBA" id="ARBA00022729"/>
    </source>
</evidence>
<sequence>MADTCSKASPPLYFSHLVGTQTVTNVDEEETYTITARMAPVIAIETNPPAMTIGPGESQKFNVTLAVRSTTGAYSFGEVVLKGNRGHKVRMPVVAMGYDR</sequence>
<dbReference type="GO" id="GO:0006508">
    <property type="term" value="P:proteolysis"/>
    <property type="evidence" value="ECO:0007669"/>
    <property type="project" value="UniProtKB-KW"/>
</dbReference>